<dbReference type="SMART" id="SM00829">
    <property type="entry name" value="PKS_ER"/>
    <property type="match status" value="1"/>
</dbReference>
<dbReference type="Gene3D" id="3.40.50.720">
    <property type="entry name" value="NAD(P)-binding Rossmann-like Domain"/>
    <property type="match status" value="1"/>
</dbReference>
<keyword evidence="1" id="KW-0521">NADP</keyword>
<keyword evidence="5" id="KW-1185">Reference proteome</keyword>
<evidence type="ECO:0000256" key="2">
    <source>
        <dbReference type="ARBA" id="ARBA00023002"/>
    </source>
</evidence>
<dbReference type="Gene3D" id="3.90.180.10">
    <property type="entry name" value="Medium-chain alcohol dehydrogenases, catalytic domain"/>
    <property type="match status" value="1"/>
</dbReference>
<keyword evidence="2" id="KW-0560">Oxidoreductase</keyword>
<dbReference type="GeneID" id="28836864"/>
<name>A0A1B8GS34_9PEZI</name>
<evidence type="ECO:0000313" key="4">
    <source>
        <dbReference type="EMBL" id="OBT98631.1"/>
    </source>
</evidence>
<proteinExistence type="predicted"/>
<dbReference type="Pfam" id="PF00107">
    <property type="entry name" value="ADH_zinc_N"/>
    <property type="match status" value="1"/>
</dbReference>
<dbReference type="Proteomes" id="UP000091956">
    <property type="component" value="Unassembled WGS sequence"/>
</dbReference>
<evidence type="ECO:0000313" key="5">
    <source>
        <dbReference type="Proteomes" id="UP000091956"/>
    </source>
</evidence>
<dbReference type="AlphaFoldDB" id="A0A1B8GS34"/>
<feature type="domain" description="Enoyl reductase (ER)" evidence="3">
    <location>
        <begin position="14"/>
        <end position="333"/>
    </location>
</feature>
<organism evidence="4 5">
    <name type="scientific">Pseudogymnoascus verrucosus</name>
    <dbReference type="NCBI Taxonomy" id="342668"/>
    <lineage>
        <taxon>Eukaryota</taxon>
        <taxon>Fungi</taxon>
        <taxon>Dikarya</taxon>
        <taxon>Ascomycota</taxon>
        <taxon>Pezizomycotina</taxon>
        <taxon>Leotiomycetes</taxon>
        <taxon>Thelebolales</taxon>
        <taxon>Thelebolaceae</taxon>
        <taxon>Pseudogymnoascus</taxon>
    </lineage>
</organism>
<dbReference type="GO" id="GO:0070402">
    <property type="term" value="F:NADPH binding"/>
    <property type="evidence" value="ECO:0007669"/>
    <property type="project" value="TreeGrafter"/>
</dbReference>
<dbReference type="STRING" id="342668.A0A1B8GS34"/>
<reference evidence="5" key="2">
    <citation type="journal article" date="2018" name="Nat. Commun.">
        <title>Extreme sensitivity to ultraviolet light in the fungal pathogen causing white-nose syndrome of bats.</title>
        <authorList>
            <person name="Palmer J.M."/>
            <person name="Drees K.P."/>
            <person name="Foster J.T."/>
            <person name="Lindner D.L."/>
        </authorList>
    </citation>
    <scope>NUCLEOTIDE SEQUENCE [LARGE SCALE GENOMIC DNA]</scope>
    <source>
        <strain evidence="5">UAMH 10579</strain>
    </source>
</reference>
<evidence type="ECO:0000256" key="1">
    <source>
        <dbReference type="ARBA" id="ARBA00022857"/>
    </source>
</evidence>
<dbReference type="InterPro" id="IPR020843">
    <property type="entry name" value="ER"/>
</dbReference>
<reference evidence="4 5" key="1">
    <citation type="submission" date="2016-03" db="EMBL/GenBank/DDBJ databases">
        <title>Comparative genomics of Pseudogymnoascus destructans, the fungus causing white-nose syndrome of bats.</title>
        <authorList>
            <person name="Palmer J.M."/>
            <person name="Drees K.P."/>
            <person name="Foster J.T."/>
            <person name="Lindner D.L."/>
        </authorList>
    </citation>
    <scope>NUCLEOTIDE SEQUENCE [LARGE SCALE GENOMIC DNA]</scope>
    <source>
        <strain evidence="4 5">UAMH 10579</strain>
    </source>
</reference>
<dbReference type="PANTHER" id="PTHR48106:SF18">
    <property type="entry name" value="QUINONE OXIDOREDUCTASE PIG3"/>
    <property type="match status" value="1"/>
</dbReference>
<gene>
    <name evidence="4" type="ORF">VE01_03478</name>
</gene>
<dbReference type="Pfam" id="PF08240">
    <property type="entry name" value="ADH_N"/>
    <property type="match status" value="1"/>
</dbReference>
<dbReference type="RefSeq" id="XP_018132364.1">
    <property type="nucleotide sequence ID" value="XM_018272967.2"/>
</dbReference>
<protein>
    <recommendedName>
        <fullName evidence="3">Enoyl reductase (ER) domain-containing protein</fullName>
    </recommendedName>
</protein>
<dbReference type="InterPro" id="IPR011032">
    <property type="entry name" value="GroES-like_sf"/>
</dbReference>
<dbReference type="PANTHER" id="PTHR48106">
    <property type="entry name" value="QUINONE OXIDOREDUCTASE PIG3-RELATED"/>
    <property type="match status" value="1"/>
</dbReference>
<dbReference type="CDD" id="cd05276">
    <property type="entry name" value="p53_inducible_oxidoreductase"/>
    <property type="match status" value="1"/>
</dbReference>
<dbReference type="InterPro" id="IPR036291">
    <property type="entry name" value="NAD(P)-bd_dom_sf"/>
</dbReference>
<sequence length="336" mass="35672">MATMRAIDIKNGKGPASALFLNSSVPKPLPKPTEALVRVKAFGLNRMDLLQREGKYPLPPNISLILGVEFSGVVEELGAEAQKGKFKVGDEVFGLAYGGAYAEFITVSAATLLHKPSTLSWVTAAAIPETFMTATQALHLIGAFKPGDSVLWHAGASSVSIAGMQLSKLAGASAVYVTSRTPEKVKWCVDTFGAAGGFDTTQKGWGEEAQKATGGKGIDVIVDFMGASTFADNLKAAAKDGRIANLGLMGGVNLPAETNIGLFLAKRLRYEGSSLRSRDEKYQSQLTGKLEGYLEAFAKGDLEVKIEKVFDWKDVIKAHELLEGNGTKGKVVCVIS</sequence>
<dbReference type="SUPFAM" id="SSF51735">
    <property type="entry name" value="NAD(P)-binding Rossmann-fold domains"/>
    <property type="match status" value="1"/>
</dbReference>
<dbReference type="EMBL" id="KV460216">
    <property type="protein sequence ID" value="OBT98631.1"/>
    <property type="molecule type" value="Genomic_DNA"/>
</dbReference>
<evidence type="ECO:0000259" key="3">
    <source>
        <dbReference type="SMART" id="SM00829"/>
    </source>
</evidence>
<dbReference type="InterPro" id="IPR013154">
    <property type="entry name" value="ADH-like_N"/>
</dbReference>
<dbReference type="InterPro" id="IPR013149">
    <property type="entry name" value="ADH-like_C"/>
</dbReference>
<dbReference type="GO" id="GO:0016651">
    <property type="term" value="F:oxidoreductase activity, acting on NAD(P)H"/>
    <property type="evidence" value="ECO:0007669"/>
    <property type="project" value="TreeGrafter"/>
</dbReference>
<dbReference type="InterPro" id="IPR014189">
    <property type="entry name" value="Quinone_OxRdtase_PIG3"/>
</dbReference>
<dbReference type="SUPFAM" id="SSF50129">
    <property type="entry name" value="GroES-like"/>
    <property type="match status" value="1"/>
</dbReference>
<accession>A0A1B8GS34</accession>
<dbReference type="OrthoDB" id="203908at2759"/>